<gene>
    <name evidence="4" type="ORF">BJ554DRAFT_6434</name>
</gene>
<dbReference type="GO" id="GO:0034045">
    <property type="term" value="C:phagophore assembly site membrane"/>
    <property type="evidence" value="ECO:0007669"/>
    <property type="project" value="TreeGrafter"/>
</dbReference>
<dbReference type="OrthoDB" id="8949486at2759"/>
<dbReference type="PANTHER" id="PTHR19878">
    <property type="entry name" value="AUTOPHAGY PROTEIN 16-LIKE"/>
    <property type="match status" value="1"/>
</dbReference>
<protein>
    <submittedName>
        <fullName evidence="4">Autophagy-related protein 16</fullName>
    </submittedName>
</protein>
<dbReference type="AlphaFoldDB" id="A0A8H8DMB2"/>
<feature type="domain" description="Autophagy-related protein 16" evidence="3">
    <location>
        <begin position="96"/>
        <end position="258"/>
    </location>
</feature>
<dbReference type="Proteomes" id="UP000673691">
    <property type="component" value="Unassembled WGS sequence"/>
</dbReference>
<evidence type="ECO:0000259" key="3">
    <source>
        <dbReference type="Pfam" id="PF08614"/>
    </source>
</evidence>
<dbReference type="PANTHER" id="PTHR19878:SF8">
    <property type="entry name" value="AUTOPHAGY-RELATED 16, ISOFORM F"/>
    <property type="match status" value="1"/>
</dbReference>
<dbReference type="GO" id="GO:0043495">
    <property type="term" value="F:protein-membrane adaptor activity"/>
    <property type="evidence" value="ECO:0007669"/>
    <property type="project" value="TreeGrafter"/>
</dbReference>
<keyword evidence="5" id="KW-1185">Reference proteome</keyword>
<dbReference type="EMBL" id="JAEFCI010000413">
    <property type="protein sequence ID" value="KAG5463565.1"/>
    <property type="molecule type" value="Genomic_DNA"/>
</dbReference>
<sequence>MAARLAPPPPDAARLLSLLAARDAREKALDRLVGDGEGIPFLSLPLSLTLSLALVSVLSPRWSFLNHFLSLTQLSLSLSLSLSHAQGRSLTQRVLRQADHVRQLEAALARLRVDAATAAALPPSPPATALQKRVRELEAQVAALKDERAELYKTLGQNAQRLLDVNDTLKLRDEAERVATAENQRLAEAADKLARKAEALSQNLAQKDVTIQMLHDELSTLQLELNNTDERIRALQKENTSLLQRWLKKKNEEADKMNEANQFYESGASPLW</sequence>
<reference evidence="4 5" key="1">
    <citation type="journal article" name="Sci. Rep.">
        <title>Genome-scale phylogenetic analyses confirm Olpidium as the closest living zoosporic fungus to the non-flagellated, terrestrial fungi.</title>
        <authorList>
            <person name="Chang Y."/>
            <person name="Rochon D."/>
            <person name="Sekimoto S."/>
            <person name="Wang Y."/>
            <person name="Chovatia M."/>
            <person name="Sandor L."/>
            <person name="Salamov A."/>
            <person name="Grigoriev I.V."/>
            <person name="Stajich J.E."/>
            <person name="Spatafora J.W."/>
        </authorList>
    </citation>
    <scope>NUCLEOTIDE SEQUENCE [LARGE SCALE GENOMIC DNA]</scope>
    <source>
        <strain evidence="4">S191</strain>
    </source>
</reference>
<dbReference type="GO" id="GO:0000045">
    <property type="term" value="P:autophagosome assembly"/>
    <property type="evidence" value="ECO:0007669"/>
    <property type="project" value="InterPro"/>
</dbReference>
<keyword evidence="2" id="KW-0175">Coiled coil</keyword>
<organism evidence="4 5">
    <name type="scientific">Olpidium bornovanus</name>
    <dbReference type="NCBI Taxonomy" id="278681"/>
    <lineage>
        <taxon>Eukaryota</taxon>
        <taxon>Fungi</taxon>
        <taxon>Fungi incertae sedis</taxon>
        <taxon>Olpidiomycota</taxon>
        <taxon>Olpidiomycotina</taxon>
        <taxon>Olpidiomycetes</taxon>
        <taxon>Olpidiales</taxon>
        <taxon>Olpidiaceae</taxon>
        <taxon>Olpidium</taxon>
    </lineage>
</organism>
<evidence type="ECO:0000256" key="1">
    <source>
        <dbReference type="ARBA" id="ARBA00005331"/>
    </source>
</evidence>
<accession>A0A8H8DMB2</accession>
<proteinExistence type="inferred from homology"/>
<name>A0A8H8DMB2_9FUNG</name>
<comment type="caution">
    <text evidence="4">The sequence shown here is derived from an EMBL/GenBank/DDBJ whole genome shotgun (WGS) entry which is preliminary data.</text>
</comment>
<evidence type="ECO:0000313" key="4">
    <source>
        <dbReference type="EMBL" id="KAG5463565.1"/>
    </source>
</evidence>
<dbReference type="Gene3D" id="1.20.5.170">
    <property type="match status" value="1"/>
</dbReference>
<feature type="coiled-coil region" evidence="2">
    <location>
        <begin position="127"/>
        <end position="267"/>
    </location>
</feature>
<comment type="similarity">
    <text evidence="1">Belongs to the ATG16 family.</text>
</comment>
<evidence type="ECO:0000256" key="2">
    <source>
        <dbReference type="SAM" id="Coils"/>
    </source>
</evidence>
<evidence type="ECO:0000313" key="5">
    <source>
        <dbReference type="Proteomes" id="UP000673691"/>
    </source>
</evidence>
<dbReference type="GO" id="GO:0034274">
    <property type="term" value="C:Atg12-Atg5-Atg16 complex"/>
    <property type="evidence" value="ECO:0007669"/>
    <property type="project" value="TreeGrafter"/>
</dbReference>
<dbReference type="Pfam" id="PF08614">
    <property type="entry name" value="ATG16"/>
    <property type="match status" value="1"/>
</dbReference>
<dbReference type="GO" id="GO:0000421">
    <property type="term" value="C:autophagosome membrane"/>
    <property type="evidence" value="ECO:0007669"/>
    <property type="project" value="TreeGrafter"/>
</dbReference>
<dbReference type="InterPro" id="IPR013923">
    <property type="entry name" value="Autophagy-rel_prot_16_dom"/>
</dbReference>
<dbReference type="CDD" id="cd22887">
    <property type="entry name" value="Atg16_CCD"/>
    <property type="match status" value="1"/>
</dbReference>
<dbReference type="InterPro" id="IPR045160">
    <property type="entry name" value="ATG16"/>
</dbReference>